<sequence length="158" mass="17800">MAEKVKIGDAAPDFTLLDTERKPRSLREFRGRNLVLAFYPGAFISVCGREMCAFRDSLARLEELDAQVVGVSVNDPFSNGSFREANMLNFPLLCDYSREVVELYGVAMPDFAGMRGYTAAKRSVFVINKDGVVRYRWASDNPGVEPDYEEIIETLKKL</sequence>
<reference evidence="5 6" key="1">
    <citation type="submission" date="2015-06" db="EMBL/GenBank/DDBJ databases">
        <title>New insights into the roles of widespread benthic archaea in carbon and nitrogen cycling.</title>
        <authorList>
            <person name="Lazar C.S."/>
            <person name="Baker B.J."/>
            <person name="Seitz K.W."/>
            <person name="Hyde A.S."/>
            <person name="Dick G.J."/>
            <person name="Hinrichs K.-U."/>
            <person name="Teske A.P."/>
        </authorList>
    </citation>
    <scope>NUCLEOTIDE SEQUENCE [LARGE SCALE GENOMIC DNA]</scope>
    <source>
        <strain evidence="5">DG-45</strain>
    </source>
</reference>
<dbReference type="InterPro" id="IPR000866">
    <property type="entry name" value="AhpC/TSA"/>
</dbReference>
<comment type="caution">
    <text evidence="5">The sequence shown here is derived from an EMBL/GenBank/DDBJ whole genome shotgun (WGS) entry which is preliminary data.</text>
</comment>
<proteinExistence type="predicted"/>
<dbReference type="SUPFAM" id="SSF52833">
    <property type="entry name" value="Thioredoxin-like"/>
    <property type="match status" value="1"/>
</dbReference>
<name>A0A0M0BQX6_9ARCH</name>
<feature type="domain" description="Thioredoxin" evidence="4">
    <location>
        <begin position="5"/>
        <end position="158"/>
    </location>
</feature>
<accession>A0A0M0BQX6</accession>
<dbReference type="InterPro" id="IPR050455">
    <property type="entry name" value="Tpx_Peroxidase_subfamily"/>
</dbReference>
<protein>
    <submittedName>
        <fullName evidence="5">Alkyl hydroperoxide reductase</fullName>
    </submittedName>
</protein>
<dbReference type="Pfam" id="PF00578">
    <property type="entry name" value="AhpC-TSA"/>
    <property type="match status" value="1"/>
</dbReference>
<dbReference type="InterPro" id="IPR036249">
    <property type="entry name" value="Thioredoxin-like_sf"/>
</dbReference>
<keyword evidence="2" id="KW-0676">Redox-active center</keyword>
<evidence type="ECO:0000313" key="6">
    <source>
        <dbReference type="Proteomes" id="UP000037210"/>
    </source>
</evidence>
<evidence type="ECO:0000259" key="4">
    <source>
        <dbReference type="PROSITE" id="PS51352"/>
    </source>
</evidence>
<evidence type="ECO:0000256" key="3">
    <source>
        <dbReference type="PIRSR" id="PIRSR000239-1"/>
    </source>
</evidence>
<evidence type="ECO:0000313" key="5">
    <source>
        <dbReference type="EMBL" id="KON30963.1"/>
    </source>
</evidence>
<dbReference type="PANTHER" id="PTHR43110">
    <property type="entry name" value="THIOL PEROXIDASE"/>
    <property type="match status" value="1"/>
</dbReference>
<dbReference type="PANTHER" id="PTHR43110:SF1">
    <property type="entry name" value="THIOL PEROXIDASE"/>
    <property type="match status" value="1"/>
</dbReference>
<evidence type="ECO:0000256" key="1">
    <source>
        <dbReference type="ARBA" id="ARBA00023002"/>
    </source>
</evidence>
<dbReference type="PROSITE" id="PS51352">
    <property type="entry name" value="THIOREDOXIN_2"/>
    <property type="match status" value="1"/>
</dbReference>
<dbReference type="AlphaFoldDB" id="A0A0M0BQX6"/>
<gene>
    <name evidence="5" type="ORF">AC482_02420</name>
</gene>
<organism evidence="5 6">
    <name type="scientific">miscellaneous Crenarchaeota group-15 archaeon DG-45</name>
    <dbReference type="NCBI Taxonomy" id="1685127"/>
    <lineage>
        <taxon>Archaea</taxon>
        <taxon>Candidatus Bathyarchaeota</taxon>
        <taxon>MCG-15</taxon>
    </lineage>
</organism>
<evidence type="ECO:0000256" key="2">
    <source>
        <dbReference type="ARBA" id="ARBA00023284"/>
    </source>
</evidence>
<dbReference type="GO" id="GO:0016209">
    <property type="term" value="F:antioxidant activity"/>
    <property type="evidence" value="ECO:0007669"/>
    <property type="project" value="InterPro"/>
</dbReference>
<dbReference type="Proteomes" id="UP000037210">
    <property type="component" value="Unassembled WGS sequence"/>
</dbReference>
<keyword evidence="1" id="KW-0560">Oxidoreductase</keyword>
<dbReference type="InterPro" id="IPR013766">
    <property type="entry name" value="Thioredoxin_domain"/>
</dbReference>
<dbReference type="GO" id="GO:0016491">
    <property type="term" value="F:oxidoreductase activity"/>
    <property type="evidence" value="ECO:0007669"/>
    <property type="project" value="UniProtKB-KW"/>
</dbReference>
<dbReference type="EMBL" id="LFWZ01000017">
    <property type="protein sequence ID" value="KON30963.1"/>
    <property type="molecule type" value="Genomic_DNA"/>
</dbReference>
<dbReference type="PIRSF" id="PIRSF000239">
    <property type="entry name" value="AHPC"/>
    <property type="match status" value="1"/>
</dbReference>
<feature type="active site" description="Cysteine sulfenic acid (-SOH) intermediate; for peroxidase activity" evidence="3">
    <location>
        <position position="47"/>
    </location>
</feature>
<dbReference type="Gene3D" id="3.40.30.10">
    <property type="entry name" value="Glutaredoxin"/>
    <property type="match status" value="1"/>
</dbReference>
<dbReference type="InterPro" id="IPR024706">
    <property type="entry name" value="Peroxiredoxin_AhpC-typ"/>
</dbReference>